<dbReference type="Proteomes" id="UP000765509">
    <property type="component" value="Unassembled WGS sequence"/>
</dbReference>
<gene>
    <name evidence="1" type="ORF">O181_123600</name>
</gene>
<accession>A0A9Q3KRG7</accession>
<keyword evidence="2" id="KW-1185">Reference proteome</keyword>
<name>A0A9Q3KRG7_9BASI</name>
<comment type="caution">
    <text evidence="1">The sequence shown here is derived from an EMBL/GenBank/DDBJ whole genome shotgun (WGS) entry which is preliminary data.</text>
</comment>
<reference evidence="1" key="1">
    <citation type="submission" date="2021-03" db="EMBL/GenBank/DDBJ databases">
        <title>Draft genome sequence of rust myrtle Austropuccinia psidii MF-1, a brazilian biotype.</title>
        <authorList>
            <person name="Quecine M.C."/>
            <person name="Pachon D.M.R."/>
            <person name="Bonatelli M.L."/>
            <person name="Correr F.H."/>
            <person name="Franceschini L.M."/>
            <person name="Leite T.F."/>
            <person name="Margarido G.R.A."/>
            <person name="Almeida C.A."/>
            <person name="Ferrarezi J.A."/>
            <person name="Labate C.A."/>
        </authorList>
    </citation>
    <scope>NUCLEOTIDE SEQUENCE</scope>
    <source>
        <strain evidence="1">MF-1</strain>
    </source>
</reference>
<evidence type="ECO:0000313" key="1">
    <source>
        <dbReference type="EMBL" id="MBW0583885.1"/>
    </source>
</evidence>
<dbReference type="AlphaFoldDB" id="A0A9Q3KRG7"/>
<sequence>MVDHNVFQFPLLLRCPPNTEPINLFPKIKCGLVRPNHLGPIIDCPMVVGMGKGEASLEVLRLEVGFFGRNARLLTEPVDLALDRLSGDLVSQKVSDLCNY</sequence>
<evidence type="ECO:0000313" key="2">
    <source>
        <dbReference type="Proteomes" id="UP000765509"/>
    </source>
</evidence>
<dbReference type="EMBL" id="AVOT02116272">
    <property type="protein sequence ID" value="MBW0583885.1"/>
    <property type="molecule type" value="Genomic_DNA"/>
</dbReference>
<protein>
    <submittedName>
        <fullName evidence="1">Uncharacterized protein</fullName>
    </submittedName>
</protein>
<organism evidence="1 2">
    <name type="scientific">Austropuccinia psidii MF-1</name>
    <dbReference type="NCBI Taxonomy" id="1389203"/>
    <lineage>
        <taxon>Eukaryota</taxon>
        <taxon>Fungi</taxon>
        <taxon>Dikarya</taxon>
        <taxon>Basidiomycota</taxon>
        <taxon>Pucciniomycotina</taxon>
        <taxon>Pucciniomycetes</taxon>
        <taxon>Pucciniales</taxon>
        <taxon>Sphaerophragmiaceae</taxon>
        <taxon>Austropuccinia</taxon>
    </lineage>
</organism>
<proteinExistence type="predicted"/>